<dbReference type="SMART" id="SM00020">
    <property type="entry name" value="Tryp_SPc"/>
    <property type="match status" value="1"/>
</dbReference>
<keyword evidence="3" id="KW-1015">Disulfide bond</keyword>
<keyword evidence="2" id="KW-0720">Serine protease</keyword>
<keyword evidence="8" id="KW-1185">Reference proteome</keyword>
<evidence type="ECO:0000259" key="6">
    <source>
        <dbReference type="PROSITE" id="PS50240"/>
    </source>
</evidence>
<feature type="domain" description="CUB" evidence="5">
    <location>
        <begin position="395"/>
        <end position="524"/>
    </location>
</feature>
<dbReference type="InterPro" id="IPR001314">
    <property type="entry name" value="Peptidase_S1A"/>
</dbReference>
<gene>
    <name evidence="7" type="ORF">OKIOD_LOCUS13953</name>
</gene>
<dbReference type="InterPro" id="IPR009003">
    <property type="entry name" value="Peptidase_S1_PA"/>
</dbReference>
<evidence type="ECO:0000313" key="7">
    <source>
        <dbReference type="EMBL" id="CAG5110832.1"/>
    </source>
</evidence>
<dbReference type="EMBL" id="OU015567">
    <property type="protein sequence ID" value="CAG5110832.1"/>
    <property type="molecule type" value="Genomic_DNA"/>
</dbReference>
<dbReference type="InterPro" id="IPR035914">
    <property type="entry name" value="Sperma_CUB_dom_sf"/>
</dbReference>
<dbReference type="PROSITE" id="PS01180">
    <property type="entry name" value="CUB"/>
    <property type="match status" value="1"/>
</dbReference>
<dbReference type="SUPFAM" id="SSF50494">
    <property type="entry name" value="Trypsin-like serine proteases"/>
    <property type="match status" value="1"/>
</dbReference>
<organism evidence="7 8">
    <name type="scientific">Oikopleura dioica</name>
    <name type="common">Tunicate</name>
    <dbReference type="NCBI Taxonomy" id="34765"/>
    <lineage>
        <taxon>Eukaryota</taxon>
        <taxon>Metazoa</taxon>
        <taxon>Chordata</taxon>
        <taxon>Tunicata</taxon>
        <taxon>Appendicularia</taxon>
        <taxon>Copelata</taxon>
        <taxon>Oikopleuridae</taxon>
        <taxon>Oikopleura</taxon>
    </lineage>
</organism>
<reference evidence="7 8" key="1">
    <citation type="submission" date="2021-04" db="EMBL/GenBank/DDBJ databases">
        <authorList>
            <person name="Bliznina A."/>
        </authorList>
    </citation>
    <scope>NUCLEOTIDE SEQUENCE [LARGE SCALE GENOMIC DNA]</scope>
</reference>
<dbReference type="PROSITE" id="PS00135">
    <property type="entry name" value="TRYPSIN_SER"/>
    <property type="match status" value="1"/>
</dbReference>
<evidence type="ECO:0000256" key="2">
    <source>
        <dbReference type="ARBA" id="ARBA00022825"/>
    </source>
</evidence>
<dbReference type="SUPFAM" id="SSF49854">
    <property type="entry name" value="Spermadhesin, CUB domain"/>
    <property type="match status" value="2"/>
</dbReference>
<name>A0ABN7T3C5_OIKDI</name>
<feature type="domain" description="Peptidase S1" evidence="6">
    <location>
        <begin position="1"/>
        <end position="222"/>
    </location>
</feature>
<evidence type="ECO:0000256" key="1">
    <source>
        <dbReference type="ARBA" id="ARBA00022670"/>
    </source>
</evidence>
<evidence type="ECO:0000313" key="8">
    <source>
        <dbReference type="Proteomes" id="UP001158576"/>
    </source>
</evidence>
<protein>
    <submittedName>
        <fullName evidence="7">Oidioi.mRNA.OKI2018_I69.chr2.g5188.t1.cds</fullName>
    </submittedName>
</protein>
<dbReference type="InterPro" id="IPR043504">
    <property type="entry name" value="Peptidase_S1_PA_chymotrypsin"/>
</dbReference>
<dbReference type="InterPro" id="IPR033116">
    <property type="entry name" value="TRYPSIN_SER"/>
</dbReference>
<dbReference type="Pfam" id="PF00089">
    <property type="entry name" value="Trypsin"/>
    <property type="match status" value="1"/>
</dbReference>
<dbReference type="PROSITE" id="PS50240">
    <property type="entry name" value="TRYPSIN_DOM"/>
    <property type="match status" value="1"/>
</dbReference>
<dbReference type="Gene3D" id="2.60.120.290">
    <property type="entry name" value="Spermadhesin, CUB domain"/>
    <property type="match status" value="1"/>
</dbReference>
<comment type="caution">
    <text evidence="4">Lacks conserved residue(s) required for the propagation of feature annotation.</text>
</comment>
<sequence length="586" mass="65716">MVYLDFDGSSCGATLIHPKYILTAVHCVYRKPLPRIIIGAHDKTDAGNLQGKAKRIILFPQFYKPIDYNNDIAIIELEQEIQITDRVRPICLPPKDSFINPSVEGTTCVAAGWGSLSAKKTILPDKLHDVDIELIERDTCLQIPGYTNQISEKMICGGHLEGGKDSCQGDSGGPLMCQLAGPGSPWVIYGITSWGVGCARAYTPGVYVKVSVFIDWIGEETGVKPGLEVESYRNLLPFEPNVKTIKEIQEESANPLANANFASSFQSEADTWELQNHVISQKVCGGELYGPSGVITSDGYPYRYQPNQSFLDLDHPRECFLNDNIMVFDSNNLIIGTAQCYLAPRTTWTVSSKGFLTLYFNTNQKDEGTGFMVEYLEESDKEKEHEKNLMATRTCDENWLLESQSSDIKQFSSPGWPLNYPLNTQCFWKISSPSELHIVNLQFKSIVMEEPDSQGNCEYDYVRVYRGNNDFDSTRKLDELCGTLSTELLADNIYTADQGESLFITFQSDNKGNGRGFSAFYMAALPSVLPPNPTLSPTMEKYVAQNTKNIIGSRPKKNKKKKKFGRNSLSVRLWKLPKFLRRKMNV</sequence>
<dbReference type="Proteomes" id="UP001158576">
    <property type="component" value="Chromosome 2"/>
</dbReference>
<dbReference type="Pfam" id="PF00431">
    <property type="entry name" value="CUB"/>
    <property type="match status" value="1"/>
</dbReference>
<dbReference type="InterPro" id="IPR000859">
    <property type="entry name" value="CUB_dom"/>
</dbReference>
<dbReference type="PANTHER" id="PTHR24252">
    <property type="entry name" value="ACROSIN-RELATED"/>
    <property type="match status" value="1"/>
</dbReference>
<keyword evidence="1" id="KW-0645">Protease</keyword>
<dbReference type="CDD" id="cd00041">
    <property type="entry name" value="CUB"/>
    <property type="match status" value="1"/>
</dbReference>
<dbReference type="PANTHER" id="PTHR24252:SF7">
    <property type="entry name" value="HYALIN"/>
    <property type="match status" value="1"/>
</dbReference>
<evidence type="ECO:0000256" key="4">
    <source>
        <dbReference type="PROSITE-ProRule" id="PRU00059"/>
    </source>
</evidence>
<keyword evidence="2" id="KW-0378">Hydrolase</keyword>
<dbReference type="PRINTS" id="PR00722">
    <property type="entry name" value="CHYMOTRYPSIN"/>
</dbReference>
<proteinExistence type="predicted"/>
<dbReference type="InterPro" id="IPR001254">
    <property type="entry name" value="Trypsin_dom"/>
</dbReference>
<evidence type="ECO:0000259" key="5">
    <source>
        <dbReference type="PROSITE" id="PS01180"/>
    </source>
</evidence>
<evidence type="ECO:0000256" key="3">
    <source>
        <dbReference type="ARBA" id="ARBA00023157"/>
    </source>
</evidence>
<dbReference type="SMART" id="SM00042">
    <property type="entry name" value="CUB"/>
    <property type="match status" value="2"/>
</dbReference>
<dbReference type="CDD" id="cd00190">
    <property type="entry name" value="Tryp_SPc"/>
    <property type="match status" value="1"/>
</dbReference>
<dbReference type="Gene3D" id="2.40.10.10">
    <property type="entry name" value="Trypsin-like serine proteases"/>
    <property type="match status" value="1"/>
</dbReference>
<accession>A0ABN7T3C5</accession>